<evidence type="ECO:0000256" key="3">
    <source>
        <dbReference type="ARBA" id="ARBA00022833"/>
    </source>
</evidence>
<sequence>MRSNGRSNCFKFQPVPRTITPHHAQLIASDLKDRNVADVRWWLMHPASLNRFSVKELQAISKFLSTYQITANAPCISKIKPRLIQQLTHVLFPGYIANEAQEKWVQRLDRNGQLKKIFPRNASVEKSEQGIQFAYEQLPRCDFIQDREEVLQVKLDAGLTATFTPADLRSVLIKGKLRPQVQIYAYIWRYDCRSVDPDNLESIRMGDKACNLSDASQTVFKKGGHHMNITDCLPWGIIRGKAPDDGSQCTISLHLKHDAEQPVYISLCSVYRKTASQLAAGLIMQDICHCINQSYAKHKQDTLYKLPNLYPILGLGDSVTANELDDARQKYNTTIGVLGHDCLDHSATDDDSDNADVCIVGDEVVSLRDPVTLVRIDIPGKGLHCMHSGCFDIETFLRFHEHATEWKCPHCFDKITGVQDICISGTFLQYLNQFPEEDRIVKRSDGTVHKSMVSIQTRKRTIETSHVEEYNPNKFRVIECGDGDGDNSTTPEPVEIATATKLSTTWRVSSDTVDILDLD</sequence>
<dbReference type="AlphaFoldDB" id="A0AAD5EDM3"/>
<feature type="domain" description="SP-RING-type" evidence="5">
    <location>
        <begin position="353"/>
        <end position="440"/>
    </location>
</feature>
<evidence type="ECO:0000256" key="2">
    <source>
        <dbReference type="ARBA" id="ARBA00022771"/>
    </source>
</evidence>
<reference evidence="6" key="2">
    <citation type="journal article" date="2022" name="Proc. Natl. Acad. Sci. U.S.A.">
        <title>Diploid-dominant life cycles characterize the early evolution of Fungi.</title>
        <authorList>
            <person name="Amses K.R."/>
            <person name="Simmons D.R."/>
            <person name="Longcore J.E."/>
            <person name="Mondo S.J."/>
            <person name="Seto K."/>
            <person name="Jeronimo G.H."/>
            <person name="Bonds A.E."/>
            <person name="Quandt C.A."/>
            <person name="Davis W.J."/>
            <person name="Chang Y."/>
            <person name="Federici B.A."/>
            <person name="Kuo A."/>
            <person name="LaButti K."/>
            <person name="Pangilinan J."/>
            <person name="Andreopoulos W."/>
            <person name="Tritt A."/>
            <person name="Riley R."/>
            <person name="Hundley H."/>
            <person name="Johnson J."/>
            <person name="Lipzen A."/>
            <person name="Barry K."/>
            <person name="Lang B.F."/>
            <person name="Cuomo C.A."/>
            <person name="Buchler N.E."/>
            <person name="Grigoriev I.V."/>
            <person name="Spatafora J.W."/>
            <person name="Stajich J.E."/>
            <person name="James T.Y."/>
        </authorList>
    </citation>
    <scope>NUCLEOTIDE SEQUENCE</scope>
    <source>
        <strain evidence="6">AG</strain>
    </source>
</reference>
<dbReference type="RefSeq" id="XP_051446079.1">
    <property type="nucleotide sequence ID" value="XM_051587933.1"/>
</dbReference>
<dbReference type="Gene3D" id="3.30.40.10">
    <property type="entry name" value="Zinc/RING finger domain, C3HC4 (zinc finger)"/>
    <property type="match status" value="1"/>
</dbReference>
<dbReference type="Proteomes" id="UP001206595">
    <property type="component" value="Unassembled WGS sequence"/>
</dbReference>
<dbReference type="PANTHER" id="PTHR10782">
    <property type="entry name" value="ZINC FINGER MIZ DOMAIN-CONTAINING PROTEIN"/>
    <property type="match status" value="1"/>
</dbReference>
<dbReference type="PROSITE" id="PS51044">
    <property type="entry name" value="ZF_SP_RING"/>
    <property type="match status" value="1"/>
</dbReference>
<protein>
    <recommendedName>
        <fullName evidence="5">SP-RING-type domain-containing protein</fullName>
    </recommendedName>
</protein>
<evidence type="ECO:0000313" key="7">
    <source>
        <dbReference type="Proteomes" id="UP001206595"/>
    </source>
</evidence>
<dbReference type="EMBL" id="MU620908">
    <property type="protein sequence ID" value="KAI8581075.1"/>
    <property type="molecule type" value="Genomic_DNA"/>
</dbReference>
<evidence type="ECO:0000259" key="5">
    <source>
        <dbReference type="PROSITE" id="PS51044"/>
    </source>
</evidence>
<accession>A0AAD5EDM3</accession>
<organism evidence="6 7">
    <name type="scientific">Umbelopsis ramanniana AG</name>
    <dbReference type="NCBI Taxonomy" id="1314678"/>
    <lineage>
        <taxon>Eukaryota</taxon>
        <taxon>Fungi</taxon>
        <taxon>Fungi incertae sedis</taxon>
        <taxon>Mucoromycota</taxon>
        <taxon>Mucoromycotina</taxon>
        <taxon>Umbelopsidomycetes</taxon>
        <taxon>Umbelopsidales</taxon>
        <taxon>Umbelopsidaceae</taxon>
        <taxon>Umbelopsis</taxon>
    </lineage>
</organism>
<dbReference type="GeneID" id="75913278"/>
<reference evidence="6" key="1">
    <citation type="submission" date="2021-06" db="EMBL/GenBank/DDBJ databases">
        <authorList>
            <consortium name="DOE Joint Genome Institute"/>
            <person name="Mondo S.J."/>
            <person name="Amses K.R."/>
            <person name="Simmons D.R."/>
            <person name="Longcore J.E."/>
            <person name="Seto K."/>
            <person name="Alves G.H."/>
            <person name="Bonds A.E."/>
            <person name="Quandt C.A."/>
            <person name="Davis W.J."/>
            <person name="Chang Y."/>
            <person name="Letcher P.M."/>
            <person name="Powell M.J."/>
            <person name="Kuo A."/>
            <person name="Labutti K."/>
            <person name="Pangilinan J."/>
            <person name="Andreopoulos W."/>
            <person name="Tritt A."/>
            <person name="Riley R."/>
            <person name="Hundley H."/>
            <person name="Johnson J."/>
            <person name="Lipzen A."/>
            <person name="Barry K."/>
            <person name="Berbee M.L."/>
            <person name="Buchler N.E."/>
            <person name="Grigoriev I.V."/>
            <person name="Spatafora J.W."/>
            <person name="Stajich J.E."/>
            <person name="James T.Y."/>
        </authorList>
    </citation>
    <scope>NUCLEOTIDE SEQUENCE</scope>
    <source>
        <strain evidence="6">AG</strain>
    </source>
</reference>
<evidence type="ECO:0000256" key="4">
    <source>
        <dbReference type="PROSITE-ProRule" id="PRU00452"/>
    </source>
</evidence>
<name>A0AAD5EDM3_UMBRA</name>
<comment type="caution">
    <text evidence="6">The sequence shown here is derived from an EMBL/GenBank/DDBJ whole genome shotgun (WGS) entry which is preliminary data.</text>
</comment>
<dbReference type="InterPro" id="IPR004181">
    <property type="entry name" value="Znf_MIZ"/>
</dbReference>
<keyword evidence="2 4" id="KW-0863">Zinc-finger</keyword>
<dbReference type="GO" id="GO:0016925">
    <property type="term" value="P:protein sumoylation"/>
    <property type="evidence" value="ECO:0007669"/>
    <property type="project" value="TreeGrafter"/>
</dbReference>
<keyword evidence="1" id="KW-0479">Metal-binding</keyword>
<keyword evidence="3" id="KW-0862">Zinc</keyword>
<evidence type="ECO:0000313" key="6">
    <source>
        <dbReference type="EMBL" id="KAI8581075.1"/>
    </source>
</evidence>
<dbReference type="InterPro" id="IPR013083">
    <property type="entry name" value="Znf_RING/FYVE/PHD"/>
</dbReference>
<dbReference type="PANTHER" id="PTHR10782:SF4">
    <property type="entry name" value="TONALLI, ISOFORM E"/>
    <property type="match status" value="1"/>
</dbReference>
<dbReference type="GO" id="GO:0000785">
    <property type="term" value="C:chromatin"/>
    <property type="evidence" value="ECO:0007669"/>
    <property type="project" value="TreeGrafter"/>
</dbReference>
<evidence type="ECO:0000256" key="1">
    <source>
        <dbReference type="ARBA" id="ARBA00022723"/>
    </source>
</evidence>
<dbReference type="CDD" id="cd16650">
    <property type="entry name" value="SP-RING_PIAS-like"/>
    <property type="match status" value="1"/>
</dbReference>
<proteinExistence type="predicted"/>
<dbReference type="GO" id="GO:0008270">
    <property type="term" value="F:zinc ion binding"/>
    <property type="evidence" value="ECO:0007669"/>
    <property type="project" value="UniProtKB-KW"/>
</dbReference>
<keyword evidence="7" id="KW-1185">Reference proteome</keyword>
<dbReference type="Pfam" id="PF02891">
    <property type="entry name" value="zf-MIZ"/>
    <property type="match status" value="1"/>
</dbReference>
<gene>
    <name evidence="6" type="ORF">K450DRAFT_234508</name>
</gene>
<dbReference type="GO" id="GO:0061665">
    <property type="term" value="F:SUMO ligase activity"/>
    <property type="evidence" value="ECO:0007669"/>
    <property type="project" value="TreeGrafter"/>
</dbReference>